<name>A0A6C0HE79_9ZZZZ</name>
<dbReference type="InterPro" id="IPR023271">
    <property type="entry name" value="Aquaporin-like"/>
</dbReference>
<keyword evidence="4 5" id="KW-0472">Membrane</keyword>
<evidence type="ECO:0000256" key="5">
    <source>
        <dbReference type="SAM" id="Phobius"/>
    </source>
</evidence>
<dbReference type="Gene3D" id="1.20.1080.10">
    <property type="entry name" value="Glycerol uptake facilitator protein"/>
    <property type="match status" value="1"/>
</dbReference>
<evidence type="ECO:0000256" key="4">
    <source>
        <dbReference type="ARBA" id="ARBA00023136"/>
    </source>
</evidence>
<evidence type="ECO:0000313" key="6">
    <source>
        <dbReference type="EMBL" id="QHT78931.1"/>
    </source>
</evidence>
<keyword evidence="2 5" id="KW-0812">Transmembrane</keyword>
<accession>A0A6C0HE79</accession>
<evidence type="ECO:0000256" key="3">
    <source>
        <dbReference type="ARBA" id="ARBA00022989"/>
    </source>
</evidence>
<dbReference type="EMBL" id="MN739942">
    <property type="protein sequence ID" value="QHT78931.1"/>
    <property type="molecule type" value="Genomic_DNA"/>
</dbReference>
<dbReference type="GO" id="GO:0016020">
    <property type="term" value="C:membrane"/>
    <property type="evidence" value="ECO:0007669"/>
    <property type="project" value="UniProtKB-SubCell"/>
</dbReference>
<dbReference type="SUPFAM" id="SSF81338">
    <property type="entry name" value="Aquaporin-like"/>
    <property type="match status" value="1"/>
</dbReference>
<evidence type="ECO:0000256" key="2">
    <source>
        <dbReference type="ARBA" id="ARBA00022692"/>
    </source>
</evidence>
<comment type="subcellular location">
    <subcellularLocation>
        <location evidence="1">Membrane</location>
        <topology evidence="1">Multi-pass membrane protein</topology>
    </subcellularLocation>
</comment>
<keyword evidence="3 5" id="KW-1133">Transmembrane helix</keyword>
<evidence type="ECO:0008006" key="7">
    <source>
        <dbReference type="Google" id="ProtNLM"/>
    </source>
</evidence>
<dbReference type="AlphaFoldDB" id="A0A6C0HE79"/>
<feature type="transmembrane region" description="Helical" evidence="5">
    <location>
        <begin position="6"/>
        <end position="24"/>
    </location>
</feature>
<protein>
    <recommendedName>
        <fullName evidence="7">Major intrinsic protein</fullName>
    </recommendedName>
</protein>
<reference evidence="6" key="1">
    <citation type="journal article" date="2020" name="Nature">
        <title>Giant virus diversity and host interactions through global metagenomics.</title>
        <authorList>
            <person name="Schulz F."/>
            <person name="Roux S."/>
            <person name="Paez-Espino D."/>
            <person name="Jungbluth S."/>
            <person name="Walsh D.A."/>
            <person name="Denef V.J."/>
            <person name="McMahon K.D."/>
            <person name="Konstantinidis K.T."/>
            <person name="Eloe-Fadrosh E.A."/>
            <person name="Kyrpides N.C."/>
            <person name="Woyke T."/>
        </authorList>
    </citation>
    <scope>NUCLEOTIDE SEQUENCE</scope>
    <source>
        <strain evidence="6">GVMAG-M-3300023179-97</strain>
    </source>
</reference>
<proteinExistence type="predicted"/>
<evidence type="ECO:0000256" key="1">
    <source>
        <dbReference type="ARBA" id="ARBA00004141"/>
    </source>
</evidence>
<organism evidence="6">
    <name type="scientific">viral metagenome</name>
    <dbReference type="NCBI Taxonomy" id="1070528"/>
    <lineage>
        <taxon>unclassified sequences</taxon>
        <taxon>metagenomes</taxon>
        <taxon>organismal metagenomes</taxon>
    </lineage>
</organism>
<sequence length="93" mass="9514">MAASITIKLIAEFFGSFLLMLSVLASGGNFLVIGATLGVIVFLIGGISGASVNPAISAGLWYNGTLSSSIFGLYTFVEILGGIAAAYSYRIVS</sequence>
<feature type="transmembrane region" description="Helical" evidence="5">
    <location>
        <begin position="70"/>
        <end position="89"/>
    </location>
</feature>